<evidence type="ECO:0000256" key="6">
    <source>
        <dbReference type="ARBA" id="ARBA00022723"/>
    </source>
</evidence>
<keyword evidence="19" id="KW-1185">Reference proteome</keyword>
<feature type="active site" description="Cysteine persulfide intermediate" evidence="15">
    <location>
        <position position="239"/>
    </location>
</feature>
<evidence type="ECO:0000313" key="18">
    <source>
        <dbReference type="EMBL" id="RCN58849.1"/>
    </source>
</evidence>
<evidence type="ECO:0000256" key="3">
    <source>
        <dbReference type="ARBA" id="ARBA00022448"/>
    </source>
</evidence>
<gene>
    <name evidence="18" type="primary">soxA</name>
    <name evidence="18" type="ORF">C4900_03565</name>
</gene>
<dbReference type="GO" id="GO:0070069">
    <property type="term" value="C:cytochrome complex"/>
    <property type="evidence" value="ECO:0007669"/>
    <property type="project" value="InterPro"/>
</dbReference>
<comment type="catalytic activity">
    <reaction evidence="12 14">
        <text>L-cysteinyl-[SoxY protein] + thiosulfate + 2 Fe(III)-[cytochrome c] = S-sulfosulfanyl-L-cysteinyl-[SoxY protein] + 2 Fe(II)-[cytochrome c] + 2 H(+)</text>
        <dbReference type="Rhea" id="RHEA:56720"/>
        <dbReference type="Rhea" id="RHEA-COMP:10350"/>
        <dbReference type="Rhea" id="RHEA-COMP:14328"/>
        <dbReference type="Rhea" id="RHEA-COMP:14399"/>
        <dbReference type="Rhea" id="RHEA-COMP:14691"/>
        <dbReference type="ChEBI" id="CHEBI:15378"/>
        <dbReference type="ChEBI" id="CHEBI:29033"/>
        <dbReference type="ChEBI" id="CHEBI:29034"/>
        <dbReference type="ChEBI" id="CHEBI:29950"/>
        <dbReference type="ChEBI" id="CHEBI:33542"/>
        <dbReference type="ChEBI" id="CHEBI:139321"/>
        <dbReference type="EC" id="2.8.5.2"/>
    </reaction>
</comment>
<feature type="binding site" description="axial binding residue" evidence="17">
    <location>
        <position position="128"/>
    </location>
    <ligand>
        <name>heme c</name>
        <dbReference type="ChEBI" id="CHEBI:61717"/>
        <label>1</label>
    </ligand>
    <ligandPart>
        <name>Fe</name>
        <dbReference type="ChEBI" id="CHEBI:18248"/>
    </ligandPart>
</feature>
<evidence type="ECO:0000256" key="12">
    <source>
        <dbReference type="ARBA" id="ARBA00048077"/>
    </source>
</evidence>
<comment type="subcellular location">
    <subcellularLocation>
        <location evidence="1 14">Periplasm</location>
    </subcellularLocation>
</comment>
<comment type="caution">
    <text evidence="18">The sequence shown here is derived from an EMBL/GenBank/DDBJ whole genome shotgun (WGS) entry which is preliminary data.</text>
</comment>
<protein>
    <recommendedName>
        <fullName evidence="14">SoxAX cytochrome complex subunit A</fullName>
        <ecNumber evidence="14">2.8.5.2</ecNumber>
    </recommendedName>
    <alternativeName>
        <fullName evidence="14">Protein SoxA</fullName>
    </alternativeName>
    <alternativeName>
        <fullName evidence="14">Sulfur oxidizing protein A</fullName>
    </alternativeName>
    <alternativeName>
        <fullName evidence="14">Thiosulfate-oxidizing multienzyme system protein SoxA</fullName>
    </alternativeName>
</protein>
<feature type="binding site" description="covalent" evidence="16">
    <location>
        <position position="195"/>
    </location>
    <ligand>
        <name>heme c</name>
        <dbReference type="ChEBI" id="CHEBI:61717"/>
        <label>2</label>
    </ligand>
</feature>
<dbReference type="Pfam" id="PF21342">
    <property type="entry name" value="SoxA-TsdA_cyt-c"/>
    <property type="match status" value="1"/>
</dbReference>
<evidence type="ECO:0000256" key="11">
    <source>
        <dbReference type="ARBA" id="ARBA00025746"/>
    </source>
</evidence>
<dbReference type="InterPro" id="IPR009056">
    <property type="entry name" value="Cyt_c-like_dom"/>
</dbReference>
<evidence type="ECO:0000256" key="7">
    <source>
        <dbReference type="ARBA" id="ARBA00022729"/>
    </source>
</evidence>
<sequence>MKTSATLVLAAALLAPLVAQATPQSDMHKFQAYFRKRFPNVPFKDYANGVYAMPAAKNLRAQWKQIMEFPSYTFALDRGKRLWNTPFKDGNTYASCFKNGGVGIATHYPYWDPATKEVRTLVMDINTCRVRNGAAPYKNVTTGPMADIDAYVKHLSYGKPVEVEIDSPGAVKAFYAGEHFFWARRGQLNFSCATCHVWNAGKRLRGNIIGAALGQGVDFPAYRSAWGTLGTLAKRYQGCNKKVGAAPFKPESVQYRDLEFYQMYMNTGLPESAPSQRP</sequence>
<dbReference type="GO" id="GO:0016669">
    <property type="term" value="F:oxidoreductase activity, acting on a sulfur group of donors, cytochrome as acceptor"/>
    <property type="evidence" value="ECO:0007669"/>
    <property type="project" value="InterPro"/>
</dbReference>
<keyword evidence="7" id="KW-0732">Signal</keyword>
<dbReference type="GO" id="GO:0019417">
    <property type="term" value="P:sulfur oxidation"/>
    <property type="evidence" value="ECO:0007669"/>
    <property type="project" value="InterPro"/>
</dbReference>
<evidence type="ECO:0000256" key="14">
    <source>
        <dbReference type="PIRNR" id="PIRNR038455"/>
    </source>
</evidence>
<evidence type="ECO:0000256" key="5">
    <source>
        <dbReference type="ARBA" id="ARBA00022679"/>
    </source>
</evidence>
<dbReference type="GO" id="GO:0042597">
    <property type="term" value="C:periplasmic space"/>
    <property type="evidence" value="ECO:0007669"/>
    <property type="project" value="UniProtKB-SubCell"/>
</dbReference>
<evidence type="ECO:0000256" key="1">
    <source>
        <dbReference type="ARBA" id="ARBA00004418"/>
    </source>
</evidence>
<keyword evidence="4 14" id="KW-0349">Heme</keyword>
<dbReference type="GO" id="GO:0009055">
    <property type="term" value="F:electron transfer activity"/>
    <property type="evidence" value="ECO:0007669"/>
    <property type="project" value="InterPro"/>
</dbReference>
<keyword evidence="5 14" id="KW-0808">Transferase</keyword>
<keyword evidence="9 14" id="KW-0249">Electron transport</keyword>
<dbReference type="Gene3D" id="1.10.760.10">
    <property type="entry name" value="Cytochrome c-like domain"/>
    <property type="match status" value="2"/>
</dbReference>
<keyword evidence="10 14" id="KW-0408">Iron</keyword>
<comment type="subunit">
    <text evidence="2 14">Heterodimer of SoxA and SoxX.</text>
</comment>
<evidence type="ECO:0000256" key="4">
    <source>
        <dbReference type="ARBA" id="ARBA00022617"/>
    </source>
</evidence>
<feature type="binding site" description="axial binding residue" evidence="17">
    <location>
        <position position="196"/>
    </location>
    <ligand>
        <name>heme c</name>
        <dbReference type="ChEBI" id="CHEBI:61717"/>
        <label>2</label>
    </ligand>
    <ligandPart>
        <name>Fe</name>
        <dbReference type="ChEBI" id="CHEBI:18248"/>
    </ligandPart>
</feature>
<name>A0A1C2G236_9GAMM</name>
<dbReference type="GO" id="GO:0016740">
    <property type="term" value="F:transferase activity"/>
    <property type="evidence" value="ECO:0007669"/>
    <property type="project" value="UniProtKB-KW"/>
</dbReference>
<dbReference type="OrthoDB" id="9808312at2"/>
<keyword evidence="8 14" id="KW-0574">Periplasm</keyword>
<dbReference type="Proteomes" id="UP000253250">
    <property type="component" value="Unassembled WGS sequence"/>
</dbReference>
<keyword evidence="6 14" id="KW-0479">Metal-binding</keyword>
<keyword evidence="3 14" id="KW-0813">Transport</keyword>
<evidence type="ECO:0000256" key="10">
    <source>
        <dbReference type="ARBA" id="ARBA00023004"/>
    </source>
</evidence>
<feature type="binding site" description="axial binding residue" evidence="17">
    <location>
        <position position="239"/>
    </location>
    <ligand>
        <name>heme c</name>
        <dbReference type="ChEBI" id="CHEBI:61717"/>
        <label>2</label>
    </ligand>
    <ligandPart>
        <name>Fe</name>
        <dbReference type="ChEBI" id="CHEBI:18248"/>
    </ligandPart>
</feature>
<dbReference type="InterPro" id="IPR036909">
    <property type="entry name" value="Cyt_c-like_dom_sf"/>
</dbReference>
<dbReference type="RefSeq" id="WP_065970050.1">
    <property type="nucleotide sequence ID" value="NZ_CP080624.1"/>
</dbReference>
<dbReference type="EC" id="2.8.5.2" evidence="14"/>
<evidence type="ECO:0000256" key="15">
    <source>
        <dbReference type="PIRSR" id="PIRSR038455-1"/>
    </source>
</evidence>
<reference evidence="18 19" key="1">
    <citation type="submission" date="2018-02" db="EMBL/GenBank/DDBJ databases">
        <title>Insights into the biology of acidophilic members of the Acidiferrobacteraceae family derived from comparative genomic analyses.</title>
        <authorList>
            <person name="Issotta F."/>
            <person name="Thyssen C."/>
            <person name="Mena C."/>
            <person name="Moya A."/>
            <person name="Bellenberg S."/>
            <person name="Sproer C."/>
            <person name="Covarrubias P.C."/>
            <person name="Sand W."/>
            <person name="Quatrini R."/>
            <person name="Vera M."/>
        </authorList>
    </citation>
    <scope>NUCLEOTIDE SEQUENCE [LARGE SCALE GENOMIC DNA]</scope>
    <source>
        <strain evidence="19">m-1</strain>
    </source>
</reference>
<dbReference type="PIRSF" id="PIRSF038455">
    <property type="entry name" value="SoxA"/>
    <property type="match status" value="1"/>
</dbReference>
<accession>A0A1C2G236</accession>
<evidence type="ECO:0000256" key="16">
    <source>
        <dbReference type="PIRSR" id="PIRSR038455-2"/>
    </source>
</evidence>
<dbReference type="GO" id="GO:0046872">
    <property type="term" value="F:metal ion binding"/>
    <property type="evidence" value="ECO:0007669"/>
    <property type="project" value="UniProtKB-KW"/>
</dbReference>
<dbReference type="EMBL" id="PSYR01000001">
    <property type="protein sequence ID" value="RCN58849.1"/>
    <property type="molecule type" value="Genomic_DNA"/>
</dbReference>
<evidence type="ECO:0000313" key="19">
    <source>
        <dbReference type="Proteomes" id="UP000253250"/>
    </source>
</evidence>
<dbReference type="SUPFAM" id="SSF46626">
    <property type="entry name" value="Cytochrome c"/>
    <property type="match status" value="2"/>
</dbReference>
<dbReference type="NCBIfam" id="TIGR04484">
    <property type="entry name" value="thiosulf_SoxA"/>
    <property type="match status" value="1"/>
</dbReference>
<evidence type="ECO:0000256" key="13">
    <source>
        <dbReference type="ARBA" id="ARBA00048423"/>
    </source>
</evidence>
<comment type="catalytic activity">
    <reaction evidence="13 14">
        <text>S-sulfanyl-L-cysteinyl-[SoxY protein] + thiosulfate + 2 Fe(III)-[cytochrome c] = S-(2-sulfodisulfanyl)-L-cysteinyl-[SoxY protein] + 2 Fe(II)-[cytochrome c] + 2 H(+)</text>
        <dbReference type="Rhea" id="RHEA:51224"/>
        <dbReference type="Rhea" id="RHEA-COMP:10350"/>
        <dbReference type="Rhea" id="RHEA-COMP:14399"/>
        <dbReference type="Rhea" id="RHEA-COMP:14689"/>
        <dbReference type="Rhea" id="RHEA-COMP:14690"/>
        <dbReference type="ChEBI" id="CHEBI:15378"/>
        <dbReference type="ChEBI" id="CHEBI:29033"/>
        <dbReference type="ChEBI" id="CHEBI:29034"/>
        <dbReference type="ChEBI" id="CHEBI:33542"/>
        <dbReference type="ChEBI" id="CHEBI:61963"/>
        <dbReference type="ChEBI" id="CHEBI:140664"/>
        <dbReference type="EC" id="2.8.5.2"/>
    </reaction>
</comment>
<dbReference type="AlphaFoldDB" id="A0A1C2G236"/>
<evidence type="ECO:0000256" key="17">
    <source>
        <dbReference type="PIRSR" id="PIRSR038455-3"/>
    </source>
</evidence>
<organism evidence="18 19">
    <name type="scientific">Acidiferrobacter thiooxydans</name>
    <dbReference type="NCBI Taxonomy" id="163359"/>
    <lineage>
        <taxon>Bacteria</taxon>
        <taxon>Pseudomonadati</taxon>
        <taxon>Pseudomonadota</taxon>
        <taxon>Gammaproteobacteria</taxon>
        <taxon>Acidiferrobacterales</taxon>
        <taxon>Acidiferrobacteraceae</taxon>
        <taxon>Acidiferrobacter</taxon>
    </lineage>
</organism>
<feature type="binding site" evidence="16">
    <location>
        <position position="235"/>
    </location>
    <ligand>
        <name>substrate</name>
    </ligand>
</feature>
<dbReference type="InterPro" id="IPR025710">
    <property type="entry name" value="SoxA"/>
</dbReference>
<comment type="similarity">
    <text evidence="11 14">Belongs to the SoxA family.</text>
</comment>
<dbReference type="GO" id="GO:0020037">
    <property type="term" value="F:heme binding"/>
    <property type="evidence" value="ECO:0007669"/>
    <property type="project" value="InterPro"/>
</dbReference>
<proteinExistence type="inferred from homology"/>
<evidence type="ECO:0000256" key="2">
    <source>
        <dbReference type="ARBA" id="ARBA00011530"/>
    </source>
</evidence>
<feature type="binding site" description="covalent" evidence="16">
    <location>
        <position position="192"/>
    </location>
    <ligand>
        <name>heme c</name>
        <dbReference type="ChEBI" id="CHEBI:61717"/>
        <label>2</label>
    </ligand>
</feature>
<evidence type="ECO:0000256" key="9">
    <source>
        <dbReference type="ARBA" id="ARBA00022982"/>
    </source>
</evidence>
<dbReference type="STRING" id="163359.A9R16_11010"/>
<comment type="cofactor">
    <cofactor evidence="16">
        <name>heme</name>
        <dbReference type="ChEBI" id="CHEBI:30413"/>
    </cofactor>
    <text evidence="16">Binds 2 heme groups per subunit.</text>
</comment>
<evidence type="ECO:0000256" key="8">
    <source>
        <dbReference type="ARBA" id="ARBA00022764"/>
    </source>
</evidence>
<feature type="binding site" description="covalent" evidence="16">
    <location>
        <position position="96"/>
    </location>
    <ligand>
        <name>heme c</name>
        <dbReference type="ChEBI" id="CHEBI:61717"/>
        <label>1</label>
    </ligand>
</feature>